<evidence type="ECO:0000256" key="5">
    <source>
        <dbReference type="ARBA" id="ARBA00023211"/>
    </source>
</evidence>
<comment type="subunit">
    <text evidence="6">Homodimer.</text>
</comment>
<name>A0A9X5E8L2_9CYAN</name>
<dbReference type="Pfam" id="PF02776">
    <property type="entry name" value="TPP_enzyme_N"/>
    <property type="match status" value="1"/>
</dbReference>
<organism evidence="10 11">
    <name type="scientific">Scytonema millei VB511283</name>
    <dbReference type="NCBI Taxonomy" id="1245923"/>
    <lineage>
        <taxon>Bacteria</taxon>
        <taxon>Bacillati</taxon>
        <taxon>Cyanobacteriota</taxon>
        <taxon>Cyanophyceae</taxon>
        <taxon>Nostocales</taxon>
        <taxon>Scytonemataceae</taxon>
        <taxon>Scytonema</taxon>
    </lineage>
</organism>
<dbReference type="Gene3D" id="3.40.50.970">
    <property type="match status" value="2"/>
</dbReference>
<evidence type="ECO:0000259" key="7">
    <source>
        <dbReference type="Pfam" id="PF02775"/>
    </source>
</evidence>
<dbReference type="PANTHER" id="PTHR42916">
    <property type="entry name" value="2-SUCCINYL-5-ENOLPYRUVYL-6-HYDROXY-3-CYCLOHEXENE-1-CARBOXYLATE SYNTHASE"/>
    <property type="match status" value="1"/>
</dbReference>
<dbReference type="EC" id="2.2.1.9" evidence="6"/>
<evidence type="ECO:0000259" key="9">
    <source>
        <dbReference type="Pfam" id="PF16582"/>
    </source>
</evidence>
<feature type="domain" description="Thiamine pyrophosphate enzyme N-terminal TPP-binding" evidence="8">
    <location>
        <begin position="13"/>
        <end position="126"/>
    </location>
</feature>
<dbReference type="NCBIfam" id="TIGR00173">
    <property type="entry name" value="menD"/>
    <property type="match status" value="1"/>
</dbReference>
<evidence type="ECO:0000256" key="4">
    <source>
        <dbReference type="ARBA" id="ARBA00023052"/>
    </source>
</evidence>
<keyword evidence="2 6" id="KW-0479">Metal-binding</keyword>
<accession>A0A9X5E8L2</accession>
<dbReference type="HAMAP" id="MF_01659">
    <property type="entry name" value="MenD"/>
    <property type="match status" value="1"/>
</dbReference>
<dbReference type="InterPro" id="IPR032264">
    <property type="entry name" value="MenD_middle"/>
</dbReference>
<evidence type="ECO:0000256" key="2">
    <source>
        <dbReference type="ARBA" id="ARBA00022723"/>
    </source>
</evidence>
<evidence type="ECO:0000313" key="10">
    <source>
        <dbReference type="EMBL" id="NHC37252.1"/>
    </source>
</evidence>
<dbReference type="EMBL" id="JTJC03000007">
    <property type="protein sequence ID" value="NHC37252.1"/>
    <property type="molecule type" value="Genomic_DNA"/>
</dbReference>
<dbReference type="GO" id="GO:0030976">
    <property type="term" value="F:thiamine pyrophosphate binding"/>
    <property type="evidence" value="ECO:0007669"/>
    <property type="project" value="UniProtKB-UniRule"/>
</dbReference>
<comment type="cofactor">
    <cofactor evidence="6">
        <name>Mg(2+)</name>
        <dbReference type="ChEBI" id="CHEBI:18420"/>
    </cofactor>
    <cofactor evidence="6">
        <name>Mn(2+)</name>
        <dbReference type="ChEBI" id="CHEBI:29035"/>
    </cofactor>
</comment>
<dbReference type="InterPro" id="IPR012001">
    <property type="entry name" value="Thiamin_PyroP_enz_TPP-bd_dom"/>
</dbReference>
<protein>
    <recommendedName>
        <fullName evidence="6">2-succinyl-5-enolpyruvyl-6-hydroxy-3-cyclohexene-1-carboxylate synthase</fullName>
        <shortName evidence="6">SEPHCHC synthase</shortName>
        <ecNumber evidence="6">2.2.1.9</ecNumber>
    </recommendedName>
</protein>
<dbReference type="PIRSF" id="PIRSF004983">
    <property type="entry name" value="MenD"/>
    <property type="match status" value="1"/>
</dbReference>
<evidence type="ECO:0000256" key="6">
    <source>
        <dbReference type="HAMAP-Rule" id="MF_01659"/>
    </source>
</evidence>
<dbReference type="InterPro" id="IPR004433">
    <property type="entry name" value="MenaQ_synth_MenD"/>
</dbReference>
<dbReference type="InterPro" id="IPR029061">
    <property type="entry name" value="THDP-binding"/>
</dbReference>
<dbReference type="GO" id="GO:0000287">
    <property type="term" value="F:magnesium ion binding"/>
    <property type="evidence" value="ECO:0007669"/>
    <property type="project" value="UniProtKB-UniRule"/>
</dbReference>
<dbReference type="GO" id="GO:0042372">
    <property type="term" value="P:phylloquinone biosynthetic process"/>
    <property type="evidence" value="ECO:0007669"/>
    <property type="project" value="UniProtKB-UniRule"/>
</dbReference>
<feature type="domain" description="Thiamine pyrophosphate enzyme TPP-binding" evidence="7">
    <location>
        <begin position="466"/>
        <end position="568"/>
    </location>
</feature>
<proteinExistence type="inferred from homology"/>
<dbReference type="CDD" id="cd02009">
    <property type="entry name" value="TPP_SHCHC_synthase"/>
    <property type="match status" value="1"/>
</dbReference>
<dbReference type="GO" id="GO:0070204">
    <property type="term" value="F:2-succinyl-5-enolpyruvyl-6-hydroxy-3-cyclohexene-1-carboxylic-acid synthase activity"/>
    <property type="evidence" value="ECO:0007669"/>
    <property type="project" value="UniProtKB-UniRule"/>
</dbReference>
<dbReference type="SUPFAM" id="SSF52518">
    <property type="entry name" value="Thiamin diphosphate-binding fold (THDP-binding)"/>
    <property type="match status" value="2"/>
</dbReference>
<comment type="pathway">
    <text evidence="6">Cofactor biosynthesis; phylloquinone biosynthesis.</text>
</comment>
<reference evidence="10 11" key="1">
    <citation type="journal article" date="2015" name="Genome Announc.">
        <title>Draft Genome Sequence of the Terrestrial Cyanobacterium Scytonema millei VB511283, Isolated from Eastern India.</title>
        <authorList>
            <person name="Sen D."/>
            <person name="Chandrababunaidu M.M."/>
            <person name="Singh D."/>
            <person name="Sanghi N."/>
            <person name="Ghorai A."/>
            <person name="Mishra G.P."/>
            <person name="Madduluri M."/>
            <person name="Adhikary S.P."/>
            <person name="Tripathy S."/>
        </authorList>
    </citation>
    <scope>NUCLEOTIDE SEQUENCE [LARGE SCALE GENOMIC DNA]</scope>
    <source>
        <strain evidence="10 11">VB511283</strain>
    </source>
</reference>
<keyword evidence="5 6" id="KW-0464">Manganese</keyword>
<gene>
    <name evidence="6 10" type="primary">menD</name>
    <name evidence="10" type="ORF">QH73_0021870</name>
</gene>
<keyword evidence="11" id="KW-1185">Reference proteome</keyword>
<dbReference type="AlphaFoldDB" id="A0A9X5E8L2"/>
<dbReference type="OrthoDB" id="9791859at2"/>
<evidence type="ECO:0000259" key="8">
    <source>
        <dbReference type="Pfam" id="PF02776"/>
    </source>
</evidence>
<dbReference type="Pfam" id="PF16582">
    <property type="entry name" value="TPP_enzyme_M_2"/>
    <property type="match status" value="1"/>
</dbReference>
<keyword evidence="1 6" id="KW-0808">Transferase</keyword>
<comment type="caution">
    <text evidence="10">The sequence shown here is derived from an EMBL/GenBank/DDBJ whole genome shotgun (WGS) entry which is preliminary data.</text>
</comment>
<dbReference type="GO" id="GO:0009234">
    <property type="term" value="P:menaquinone biosynthetic process"/>
    <property type="evidence" value="ECO:0007669"/>
    <property type="project" value="InterPro"/>
</dbReference>
<feature type="domain" description="Menaquinone biosynthesis protein MenD middle" evidence="9">
    <location>
        <begin position="246"/>
        <end position="432"/>
    </location>
</feature>
<dbReference type="Pfam" id="PF02775">
    <property type="entry name" value="TPP_enzyme_C"/>
    <property type="match status" value="1"/>
</dbReference>
<dbReference type="Proteomes" id="UP000031532">
    <property type="component" value="Unassembled WGS sequence"/>
</dbReference>
<dbReference type="Gene3D" id="3.40.50.1220">
    <property type="entry name" value="TPP-binding domain"/>
    <property type="match status" value="1"/>
</dbReference>
<evidence type="ECO:0000313" key="11">
    <source>
        <dbReference type="Proteomes" id="UP000031532"/>
    </source>
</evidence>
<comment type="similarity">
    <text evidence="6">Belongs to the TPP enzyme family. MenD subfamily.</text>
</comment>
<dbReference type="InterPro" id="IPR011766">
    <property type="entry name" value="TPP_enzyme_TPP-bd"/>
</dbReference>
<dbReference type="CDD" id="cd07037">
    <property type="entry name" value="TPP_PYR_MenD"/>
    <property type="match status" value="1"/>
</dbReference>
<sequence length="602" mass="66501">MSIDLRNTNSACASILVETWRRLGLTTAVICPGSRSTPLTIAFVQASEVEAISVLDERSAAFFALGIAKQTSKPVIVVVTSGTAGVNCYPAIVEARESRVPLIVLTADRPPELRHCHSGQTIDQLKLFGSYPNWQAELALPSLEISTLRYLRQTAIYAWERALYPVPGVVHLNIPFRDPLAPIPDGDNAEFISSQLELDDFFAGIEADLRADAQPIAPTTPVRVGLSRLFTSQETSGLNPPLPVSWQQLERGIIIAGIAQPQNPREYCGAIAQLAKTLKFPVLAEGLSPARNYAELNPYLISTYDLILRQPQLADKLKPDVAIQIGELPTSKELRSWLDRTQPQRWIVDPSDQNLDPLHGKTTHLRLCVEQLAQIYPTEPKLPSDYLQLWCDLETKVRGVVDGAIANLNQPFEGKVAWMLSQILPPGTSLFIANSMPVRDVEFFWMPSNSGVRPFVNRGANGIDGTLSTALGIAHHNQSSVMLTGDLALLHDTNGFLIGKKLKGHLTIVLINNNGGGIFEMLPISQFDPPFEEFFATPQDINFACLCQTYGVEHELITTWEDLQQRLKFLPASGIRVLELRTNRKADAQWRQANLAKFVKGI</sequence>
<evidence type="ECO:0000256" key="3">
    <source>
        <dbReference type="ARBA" id="ARBA00022842"/>
    </source>
</evidence>
<comment type="catalytic activity">
    <reaction evidence="6">
        <text>isochorismate + 2-oxoglutarate + H(+) = 5-enolpyruvoyl-6-hydroxy-2-succinyl-cyclohex-3-ene-1-carboxylate + CO2</text>
        <dbReference type="Rhea" id="RHEA:25593"/>
        <dbReference type="ChEBI" id="CHEBI:15378"/>
        <dbReference type="ChEBI" id="CHEBI:16526"/>
        <dbReference type="ChEBI" id="CHEBI:16810"/>
        <dbReference type="ChEBI" id="CHEBI:29780"/>
        <dbReference type="ChEBI" id="CHEBI:58818"/>
        <dbReference type="EC" id="2.2.1.9"/>
    </reaction>
</comment>
<dbReference type="RefSeq" id="WP_039716166.1">
    <property type="nucleotide sequence ID" value="NZ_JTJC03000007.1"/>
</dbReference>
<dbReference type="PANTHER" id="PTHR42916:SF1">
    <property type="entry name" value="PROTEIN PHYLLO, CHLOROPLASTIC"/>
    <property type="match status" value="1"/>
</dbReference>
<comment type="function">
    <text evidence="6">Catalyzes the thiamine diphosphate-dependent decarboxylation of 2-oxoglutarate and the subsequent addition of the resulting succinic semialdehyde-thiamine pyrophosphate anion to isochorismate to yield 2-succinyl-5-enolpyruvyl-6-hydroxy-3-cyclohexene-1-carboxylate (SEPHCHC).</text>
</comment>
<comment type="cofactor">
    <cofactor evidence="6">
        <name>thiamine diphosphate</name>
        <dbReference type="ChEBI" id="CHEBI:58937"/>
    </cofactor>
    <text evidence="6">Binds 1 thiamine pyrophosphate per subunit.</text>
</comment>
<comment type="pathway">
    <text evidence="6">Quinol/quinone metabolism; 1,4-dihydroxy-2-naphthoate biosynthesis; 1,4-dihydroxy-2-naphthoate from chorismate: step 2/7.</text>
</comment>
<dbReference type="GO" id="GO:0030145">
    <property type="term" value="F:manganese ion binding"/>
    <property type="evidence" value="ECO:0007669"/>
    <property type="project" value="UniProtKB-UniRule"/>
</dbReference>
<keyword evidence="3 6" id="KW-0460">Magnesium</keyword>
<evidence type="ECO:0000256" key="1">
    <source>
        <dbReference type="ARBA" id="ARBA00022679"/>
    </source>
</evidence>
<keyword evidence="4 6" id="KW-0786">Thiamine pyrophosphate</keyword>